<reference evidence="1 2" key="1">
    <citation type="submission" date="2019-02" db="EMBL/GenBank/DDBJ databases">
        <title>Genomic Encyclopedia of Type Strains, Phase IV (KMG-IV): sequencing the most valuable type-strain genomes for metagenomic binning, comparative biology and taxonomic classification.</title>
        <authorList>
            <person name="Goeker M."/>
        </authorList>
    </citation>
    <scope>NUCLEOTIDE SEQUENCE [LARGE SCALE GENOMIC DNA]</scope>
    <source>
        <strain evidence="1 2">DSM 105135</strain>
    </source>
</reference>
<dbReference type="RefSeq" id="WP_165391517.1">
    <property type="nucleotide sequence ID" value="NZ_SHKX01000016.1"/>
</dbReference>
<proteinExistence type="predicted"/>
<comment type="caution">
    <text evidence="1">The sequence shown here is derived from an EMBL/GenBank/DDBJ whole genome shotgun (WGS) entry which is preliminary data.</text>
</comment>
<gene>
    <name evidence="1" type="ORF">EV700_3108</name>
</gene>
<dbReference type="Proteomes" id="UP000292423">
    <property type="component" value="Unassembled WGS sequence"/>
</dbReference>
<sequence length="54" mass="6169">MPLTPRRESYFCPHCGQDHEARTRGIFLTEAVNEAVNEAVERAYLTLMTTTRKG</sequence>
<keyword evidence="2" id="KW-1185">Reference proteome</keyword>
<evidence type="ECO:0000313" key="2">
    <source>
        <dbReference type="Proteomes" id="UP000292423"/>
    </source>
</evidence>
<organism evidence="1 2">
    <name type="scientific">Fluviicoccus keumensis</name>
    <dbReference type="NCBI Taxonomy" id="1435465"/>
    <lineage>
        <taxon>Bacteria</taxon>
        <taxon>Pseudomonadati</taxon>
        <taxon>Pseudomonadota</taxon>
        <taxon>Gammaproteobacteria</taxon>
        <taxon>Moraxellales</taxon>
        <taxon>Moraxellaceae</taxon>
        <taxon>Fluviicoccus</taxon>
    </lineage>
</organism>
<dbReference type="AlphaFoldDB" id="A0A4Q7YK77"/>
<protein>
    <submittedName>
        <fullName evidence="1">Uncharacterized protein</fullName>
    </submittedName>
</protein>
<evidence type="ECO:0000313" key="1">
    <source>
        <dbReference type="EMBL" id="RZU36895.1"/>
    </source>
</evidence>
<name>A0A4Q7YK77_9GAMM</name>
<accession>A0A4Q7YK77</accession>
<dbReference type="EMBL" id="SHKX01000016">
    <property type="protein sequence ID" value="RZU36895.1"/>
    <property type="molecule type" value="Genomic_DNA"/>
</dbReference>